<keyword evidence="2" id="KW-1185">Reference proteome</keyword>
<gene>
    <name evidence="1" type="ORF">PHYSODRAFT_405130</name>
</gene>
<organism evidence="1 2">
    <name type="scientific">Phytophthora sojae (strain P6497)</name>
    <name type="common">Soybean stem and root rot agent</name>
    <name type="synonym">Phytophthora megasperma f. sp. glycines</name>
    <dbReference type="NCBI Taxonomy" id="1094619"/>
    <lineage>
        <taxon>Eukaryota</taxon>
        <taxon>Sar</taxon>
        <taxon>Stramenopiles</taxon>
        <taxon>Oomycota</taxon>
        <taxon>Peronosporomycetes</taxon>
        <taxon>Peronosporales</taxon>
        <taxon>Peronosporaceae</taxon>
        <taxon>Phytophthora</taxon>
    </lineage>
</organism>
<evidence type="ECO:0000313" key="1">
    <source>
        <dbReference type="EMBL" id="EGZ21077.1"/>
    </source>
</evidence>
<dbReference type="SMR" id="G4Z7N8"/>
<dbReference type="EMBL" id="JH159153">
    <property type="protein sequence ID" value="EGZ21077.1"/>
    <property type="molecule type" value="Genomic_DNA"/>
</dbReference>
<dbReference type="InParanoid" id="G4Z7N8"/>
<dbReference type="Proteomes" id="UP000002640">
    <property type="component" value="Unassembled WGS sequence"/>
</dbReference>
<dbReference type="AlphaFoldDB" id="G4Z7N8"/>
<name>G4Z7N8_PHYSP</name>
<evidence type="ECO:0000313" key="2">
    <source>
        <dbReference type="Proteomes" id="UP000002640"/>
    </source>
</evidence>
<protein>
    <submittedName>
        <fullName evidence="1">Uncharacterized protein</fullName>
    </submittedName>
</protein>
<feature type="non-terminal residue" evidence="1">
    <location>
        <position position="78"/>
    </location>
</feature>
<dbReference type="RefSeq" id="XP_009523794.1">
    <property type="nucleotide sequence ID" value="XM_009525499.1"/>
</dbReference>
<dbReference type="GeneID" id="20651408"/>
<reference evidence="1 2" key="1">
    <citation type="journal article" date="2006" name="Science">
        <title>Phytophthora genome sequences uncover evolutionary origins and mechanisms of pathogenesis.</title>
        <authorList>
            <person name="Tyler B.M."/>
            <person name="Tripathy S."/>
            <person name="Zhang X."/>
            <person name="Dehal P."/>
            <person name="Jiang R.H."/>
            <person name="Aerts A."/>
            <person name="Arredondo F.D."/>
            <person name="Baxter L."/>
            <person name="Bensasson D."/>
            <person name="Beynon J.L."/>
            <person name="Chapman J."/>
            <person name="Damasceno C.M."/>
            <person name="Dorrance A.E."/>
            <person name="Dou D."/>
            <person name="Dickerman A.W."/>
            <person name="Dubchak I.L."/>
            <person name="Garbelotto M."/>
            <person name="Gijzen M."/>
            <person name="Gordon S.G."/>
            <person name="Govers F."/>
            <person name="Grunwald N.J."/>
            <person name="Huang W."/>
            <person name="Ivors K.L."/>
            <person name="Jones R.W."/>
            <person name="Kamoun S."/>
            <person name="Krampis K."/>
            <person name="Lamour K.H."/>
            <person name="Lee M.K."/>
            <person name="McDonald W.H."/>
            <person name="Medina M."/>
            <person name="Meijer H.J."/>
            <person name="Nordberg E.K."/>
            <person name="Maclean D.J."/>
            <person name="Ospina-Giraldo M.D."/>
            <person name="Morris P.F."/>
            <person name="Phuntumart V."/>
            <person name="Putnam N.H."/>
            <person name="Rash S."/>
            <person name="Rose J.K."/>
            <person name="Sakihama Y."/>
            <person name="Salamov A.A."/>
            <person name="Savidor A."/>
            <person name="Scheuring C.F."/>
            <person name="Smith B.M."/>
            <person name="Sobral B.W."/>
            <person name="Terry A."/>
            <person name="Torto-Alalibo T.A."/>
            <person name="Win J."/>
            <person name="Xu Z."/>
            <person name="Zhang H."/>
            <person name="Grigoriev I.V."/>
            <person name="Rokhsar D.S."/>
            <person name="Boore J.L."/>
        </authorList>
    </citation>
    <scope>NUCLEOTIDE SEQUENCE [LARGE SCALE GENOMIC DNA]</scope>
    <source>
        <strain evidence="1 2">P6497</strain>
    </source>
</reference>
<accession>G4Z7N8</accession>
<sequence length="78" mass="9081">DIANTTRELSRFLSCYNHTHWDAARRHANHCTRILEGMSTYCLSLNEKKCDVTYEVYIDASFGCLPKERKSVTDYMSL</sequence>
<feature type="non-terminal residue" evidence="1">
    <location>
        <position position="1"/>
    </location>
</feature>
<dbReference type="KEGG" id="psoj:PHYSODRAFT_405130"/>
<proteinExistence type="predicted"/>